<sequence length="119" mass="12601">MPKTKAPESPLSAPVTLSTREVLPPLPLTAGVLAFGLSCIGLAAARPKKIPPLVQIGADAVTATLLLHPLEVAGVSRLIRRRDLSVASRRKVQGSVLVFGAFSLLPVRRAVRRAPKLSR</sequence>
<evidence type="ECO:0000256" key="1">
    <source>
        <dbReference type="SAM" id="Phobius"/>
    </source>
</evidence>
<protein>
    <submittedName>
        <fullName evidence="2">Uncharacterized protein</fullName>
    </submittedName>
</protein>
<organism evidence="2 3">
    <name type="scientific">Spongisporangium articulatum</name>
    <dbReference type="NCBI Taxonomy" id="3362603"/>
    <lineage>
        <taxon>Bacteria</taxon>
        <taxon>Bacillati</taxon>
        <taxon>Actinomycetota</taxon>
        <taxon>Actinomycetes</taxon>
        <taxon>Kineosporiales</taxon>
        <taxon>Kineosporiaceae</taxon>
        <taxon>Spongisporangium</taxon>
    </lineage>
</organism>
<keyword evidence="1" id="KW-1133">Transmembrane helix</keyword>
<reference evidence="2 3" key="1">
    <citation type="submission" date="2024-10" db="EMBL/GenBank/DDBJ databases">
        <title>The Natural Products Discovery Center: Release of the First 8490 Sequenced Strains for Exploring Actinobacteria Biosynthetic Diversity.</title>
        <authorList>
            <person name="Kalkreuter E."/>
            <person name="Kautsar S.A."/>
            <person name="Yang D."/>
            <person name="Bader C.D."/>
            <person name="Teijaro C.N."/>
            <person name="Fluegel L."/>
            <person name="Davis C.M."/>
            <person name="Simpson J.R."/>
            <person name="Lauterbach L."/>
            <person name="Steele A.D."/>
            <person name="Gui C."/>
            <person name="Meng S."/>
            <person name="Li G."/>
            <person name="Viehrig K."/>
            <person name="Ye F."/>
            <person name="Su P."/>
            <person name="Kiefer A.F."/>
            <person name="Nichols A."/>
            <person name="Cepeda A.J."/>
            <person name="Yan W."/>
            <person name="Fan B."/>
            <person name="Jiang Y."/>
            <person name="Adhikari A."/>
            <person name="Zheng C.-J."/>
            <person name="Schuster L."/>
            <person name="Cowan T.M."/>
            <person name="Smanski M.J."/>
            <person name="Chevrette M.G."/>
            <person name="De Carvalho L.P.S."/>
            <person name="Shen B."/>
        </authorList>
    </citation>
    <scope>NUCLEOTIDE SEQUENCE [LARGE SCALE GENOMIC DNA]</scope>
    <source>
        <strain evidence="2 3">NPDC049639</strain>
    </source>
</reference>
<gene>
    <name evidence="2" type="ORF">ACIB24_08815</name>
</gene>
<keyword evidence="3" id="KW-1185">Reference proteome</keyword>
<evidence type="ECO:0000313" key="3">
    <source>
        <dbReference type="Proteomes" id="UP001612915"/>
    </source>
</evidence>
<proteinExistence type="predicted"/>
<keyword evidence="1" id="KW-0812">Transmembrane</keyword>
<accession>A0ABW8ALD3</accession>
<comment type="caution">
    <text evidence="2">The sequence shown here is derived from an EMBL/GenBank/DDBJ whole genome shotgun (WGS) entry which is preliminary data.</text>
</comment>
<dbReference type="EMBL" id="JBITLV010000002">
    <property type="protein sequence ID" value="MFI7587161.1"/>
    <property type="molecule type" value="Genomic_DNA"/>
</dbReference>
<dbReference type="Proteomes" id="UP001612915">
    <property type="component" value="Unassembled WGS sequence"/>
</dbReference>
<name>A0ABW8ALD3_9ACTN</name>
<keyword evidence="1" id="KW-0472">Membrane</keyword>
<evidence type="ECO:0000313" key="2">
    <source>
        <dbReference type="EMBL" id="MFI7587161.1"/>
    </source>
</evidence>
<dbReference type="RefSeq" id="WP_398278244.1">
    <property type="nucleotide sequence ID" value="NZ_JBITLV010000002.1"/>
</dbReference>
<feature type="transmembrane region" description="Helical" evidence="1">
    <location>
        <begin position="26"/>
        <end position="45"/>
    </location>
</feature>